<reference evidence="3 4" key="1">
    <citation type="submission" date="2018-03" db="EMBL/GenBank/DDBJ databases">
        <title>Rhodobacter veldkampii.</title>
        <authorList>
            <person name="Meyer T.E."/>
            <person name="Miller S."/>
            <person name="Lodha T."/>
            <person name="Gandham S."/>
            <person name="Chintalapati S."/>
            <person name="Chintalapati V.R."/>
        </authorList>
    </citation>
    <scope>NUCLEOTIDE SEQUENCE [LARGE SCALE GENOMIC DNA]</scope>
    <source>
        <strain evidence="3 4">DSM 11550</strain>
    </source>
</reference>
<dbReference type="EMBL" id="PZKF01000011">
    <property type="protein sequence ID" value="PTE18026.1"/>
    <property type="molecule type" value="Genomic_DNA"/>
</dbReference>
<proteinExistence type="predicted"/>
<keyword evidence="1" id="KW-1133">Transmembrane helix</keyword>
<feature type="transmembrane region" description="Helical" evidence="1">
    <location>
        <begin position="33"/>
        <end position="50"/>
    </location>
</feature>
<keyword evidence="4" id="KW-1185">Reference proteome</keyword>
<evidence type="ECO:0000313" key="3">
    <source>
        <dbReference type="EMBL" id="PTE18026.1"/>
    </source>
</evidence>
<gene>
    <name evidence="3" type="ORF">C5F46_06510</name>
</gene>
<keyword evidence="1" id="KW-0472">Membrane</keyword>
<dbReference type="AlphaFoldDB" id="A0A2T4JJE8"/>
<dbReference type="RefSeq" id="WP_107324556.1">
    <property type="nucleotide sequence ID" value="NZ_NHSP01000098.1"/>
</dbReference>
<evidence type="ECO:0000256" key="1">
    <source>
        <dbReference type="SAM" id="Phobius"/>
    </source>
</evidence>
<dbReference type="OrthoDB" id="7876829at2"/>
<name>A0A2T4JJE8_9RHOB</name>
<keyword evidence="1" id="KW-0812">Transmembrane</keyword>
<evidence type="ECO:0000313" key="4">
    <source>
        <dbReference type="Proteomes" id="UP000241899"/>
    </source>
</evidence>
<feature type="chain" id="PRO_5015611732" description="UrcA family protein" evidence="2">
    <location>
        <begin position="20"/>
        <end position="159"/>
    </location>
</feature>
<keyword evidence="2" id="KW-0732">Signal</keyword>
<evidence type="ECO:0008006" key="5">
    <source>
        <dbReference type="Google" id="ProtNLM"/>
    </source>
</evidence>
<sequence>MKRLITLTAAAVIALTSFAATPAAALSDRERDALGIVAGVVVLGTILNSADNDRVRDDRRGYTTQADYDYYNKRDNRFDDDRRGKPRADRRKVIPGECVSRVRTRNGMRDVAFERCLSREGFNRRLPQDCAFNIRTDRGVRTVYGAQCLRNEGYRIGRH</sequence>
<accession>A0A2T4JJE8</accession>
<protein>
    <recommendedName>
        <fullName evidence="5">UrcA family protein</fullName>
    </recommendedName>
</protein>
<organism evidence="3 4">
    <name type="scientific">Phaeovulum veldkampii DSM 11550</name>
    <dbReference type="NCBI Taxonomy" id="1185920"/>
    <lineage>
        <taxon>Bacteria</taxon>
        <taxon>Pseudomonadati</taxon>
        <taxon>Pseudomonadota</taxon>
        <taxon>Alphaproteobacteria</taxon>
        <taxon>Rhodobacterales</taxon>
        <taxon>Paracoccaceae</taxon>
        <taxon>Phaeovulum</taxon>
    </lineage>
</organism>
<comment type="caution">
    <text evidence="3">The sequence shown here is derived from an EMBL/GenBank/DDBJ whole genome shotgun (WGS) entry which is preliminary data.</text>
</comment>
<feature type="signal peptide" evidence="2">
    <location>
        <begin position="1"/>
        <end position="19"/>
    </location>
</feature>
<dbReference type="Proteomes" id="UP000241899">
    <property type="component" value="Unassembled WGS sequence"/>
</dbReference>
<evidence type="ECO:0000256" key="2">
    <source>
        <dbReference type="SAM" id="SignalP"/>
    </source>
</evidence>